<dbReference type="EMBL" id="ML145115">
    <property type="protein sequence ID" value="TBU59304.1"/>
    <property type="molecule type" value="Genomic_DNA"/>
</dbReference>
<gene>
    <name evidence="1" type="ORF">BD310DRAFT_925275</name>
</gene>
<evidence type="ECO:0000313" key="2">
    <source>
        <dbReference type="Proteomes" id="UP000292082"/>
    </source>
</evidence>
<sequence>MNVKILRIMATSAFVDPSVTMRKPRPHKVVASCRERKKFTLERTAWRRRRQNGRETEITRSMWRTEQCVPRSRWETRDTSWICLFTPVAAAYRRSRHTVCRDHVCPKYH</sequence>
<reference evidence="1 2" key="1">
    <citation type="submission" date="2019-01" db="EMBL/GenBank/DDBJ databases">
        <title>Draft genome sequences of three monokaryotic isolates of the white-rot basidiomycete fungus Dichomitus squalens.</title>
        <authorList>
            <consortium name="DOE Joint Genome Institute"/>
            <person name="Lopez S.C."/>
            <person name="Andreopoulos B."/>
            <person name="Pangilinan J."/>
            <person name="Lipzen A."/>
            <person name="Riley R."/>
            <person name="Ahrendt S."/>
            <person name="Ng V."/>
            <person name="Barry K."/>
            <person name="Daum C."/>
            <person name="Grigoriev I.V."/>
            <person name="Hilden K.S."/>
            <person name="Makela M.R."/>
            <person name="de Vries R.P."/>
        </authorList>
    </citation>
    <scope>NUCLEOTIDE SEQUENCE [LARGE SCALE GENOMIC DNA]</scope>
    <source>
        <strain evidence="1 2">CBS 464.89</strain>
    </source>
</reference>
<dbReference type="AlphaFoldDB" id="A0A4Q9PYC4"/>
<proteinExistence type="predicted"/>
<evidence type="ECO:0000313" key="1">
    <source>
        <dbReference type="EMBL" id="TBU59304.1"/>
    </source>
</evidence>
<organism evidence="1 2">
    <name type="scientific">Dichomitus squalens</name>
    <dbReference type="NCBI Taxonomy" id="114155"/>
    <lineage>
        <taxon>Eukaryota</taxon>
        <taxon>Fungi</taxon>
        <taxon>Dikarya</taxon>
        <taxon>Basidiomycota</taxon>
        <taxon>Agaricomycotina</taxon>
        <taxon>Agaricomycetes</taxon>
        <taxon>Polyporales</taxon>
        <taxon>Polyporaceae</taxon>
        <taxon>Dichomitus</taxon>
    </lineage>
</organism>
<accession>A0A4Q9PYC4</accession>
<name>A0A4Q9PYC4_9APHY</name>
<keyword evidence="2" id="KW-1185">Reference proteome</keyword>
<dbReference type="Proteomes" id="UP000292082">
    <property type="component" value="Unassembled WGS sequence"/>
</dbReference>
<protein>
    <submittedName>
        <fullName evidence="1">Uncharacterized protein</fullName>
    </submittedName>
</protein>